<dbReference type="EMBL" id="WQPS01000102">
    <property type="protein sequence ID" value="MBT9812903.1"/>
    <property type="molecule type" value="Genomic_DNA"/>
</dbReference>
<evidence type="ECO:0000313" key="1">
    <source>
        <dbReference type="EMBL" id="MBT9812903.1"/>
    </source>
</evidence>
<feature type="non-terminal residue" evidence="1">
    <location>
        <position position="127"/>
    </location>
</feature>
<dbReference type="Proteomes" id="UP000708338">
    <property type="component" value="Unassembled WGS sequence"/>
</dbReference>
<evidence type="ECO:0000313" key="2">
    <source>
        <dbReference type="Proteomes" id="UP000708338"/>
    </source>
</evidence>
<comment type="caution">
    <text evidence="1">The sequence shown here is derived from an EMBL/GenBank/DDBJ whole genome shotgun (WGS) entry which is preliminary data.</text>
</comment>
<reference evidence="1" key="1">
    <citation type="journal article" date="2021" name="Gut Microbes">
        <title>A synthetic consortium of 100 gut commensals modulates the composition and function in a colon model of the microbiome of elderly subjects.</title>
        <authorList>
            <person name="Perez M."/>
            <person name="Ntemiri A."/>
            <person name="Tan H."/>
            <person name="Harris H.M.B."/>
            <person name="Roager H.M."/>
            <person name="Ribiere C."/>
            <person name="O'Toole P.W."/>
        </authorList>
    </citation>
    <scope>NUCLEOTIDE SEQUENCE</scope>
    <source>
        <strain evidence="1">MCC335</strain>
    </source>
</reference>
<gene>
    <name evidence="1" type="ORF">GPL26_25315</name>
</gene>
<sequence>HSSVGITLTFNDYSGDYCSEVNIKWYRDDTLLANQNYYPDTYNYFCYGIVDYYNKVVITFLETSKPYRNVFLTGITWGLIRIFKDDEIEDINCLMELNPISEEVSINTMDYTIRSKSEYAFEFQKKQ</sequence>
<feature type="non-terminal residue" evidence="1">
    <location>
        <position position="1"/>
    </location>
</feature>
<proteinExistence type="predicted"/>
<protein>
    <submittedName>
        <fullName evidence="1">Uncharacterized protein</fullName>
    </submittedName>
</protein>
<organism evidence="1 2">
    <name type="scientific">Enterocloster citroniae</name>
    <dbReference type="NCBI Taxonomy" id="358743"/>
    <lineage>
        <taxon>Bacteria</taxon>
        <taxon>Bacillati</taxon>
        <taxon>Bacillota</taxon>
        <taxon>Clostridia</taxon>
        <taxon>Lachnospirales</taxon>
        <taxon>Lachnospiraceae</taxon>
        <taxon>Enterocloster</taxon>
    </lineage>
</organism>
<name>A0AA41FLT9_9FIRM</name>
<dbReference type="AlphaFoldDB" id="A0AA41FLT9"/>
<accession>A0AA41FLT9</accession>